<dbReference type="Proteomes" id="UP000000798">
    <property type="component" value="Chromosome"/>
</dbReference>
<reference evidence="3 4" key="1">
    <citation type="journal article" date="1998" name="Nature">
        <title>The complete genome of the hyperthermophilic bacterium Aquifex aeolicus.</title>
        <authorList>
            <person name="Deckert G."/>
            <person name="Warren P.V."/>
            <person name="Gaasterland T."/>
            <person name="Young W.G."/>
            <person name="Lenox A.L."/>
            <person name="Graham D.E."/>
            <person name="Overbeek R."/>
            <person name="Snead M.A."/>
            <person name="Keller M."/>
            <person name="Aujay M."/>
            <person name="Huber R."/>
            <person name="Feldman R.A."/>
            <person name="Short J.M."/>
            <person name="Olson G.J."/>
            <person name="Swanson R.V."/>
        </authorList>
    </citation>
    <scope>NUCLEOTIDE SEQUENCE [LARGE SCALE GENOMIC DNA]</scope>
    <source>
        <strain evidence="3 4">VF5</strain>
    </source>
</reference>
<dbReference type="EnsemblBacteria" id="AAC07522">
    <property type="protein sequence ID" value="AAC07522"/>
    <property type="gene ID" value="aq_1641"/>
</dbReference>
<dbReference type="EMBL" id="AE000657">
    <property type="protein sequence ID" value="AAC07522.1"/>
    <property type="molecule type" value="Genomic_DNA"/>
</dbReference>
<dbReference type="CDD" id="cd03811">
    <property type="entry name" value="GT4_GT28_WabH-like"/>
    <property type="match status" value="1"/>
</dbReference>
<dbReference type="PIR" id="F70441">
    <property type="entry name" value="F70441"/>
</dbReference>
<keyword evidence="4" id="KW-1185">Reference proteome</keyword>
<evidence type="ECO:0000259" key="2">
    <source>
        <dbReference type="Pfam" id="PF13439"/>
    </source>
</evidence>
<dbReference type="PANTHER" id="PTHR12526">
    <property type="entry name" value="GLYCOSYLTRANSFERASE"/>
    <property type="match status" value="1"/>
</dbReference>
<feature type="domain" description="Glycosyltransferase subfamily 4-like N-terminal" evidence="2">
    <location>
        <begin position="11"/>
        <end position="128"/>
    </location>
</feature>
<evidence type="ECO:0000313" key="3">
    <source>
        <dbReference type="EMBL" id="AAC07522.1"/>
    </source>
</evidence>
<dbReference type="FunCoup" id="O67559">
    <property type="interactions" value="36"/>
</dbReference>
<gene>
    <name evidence="3" type="primary">cap</name>
    <name evidence="3" type="ordered locus">aq_1641</name>
</gene>
<dbReference type="CAZy" id="GT4">
    <property type="family name" value="Glycosyltransferase Family 4"/>
</dbReference>
<dbReference type="HOGENOM" id="CLU_009583_0_0_0"/>
<name>O67559_AQUAE</name>
<dbReference type="PANTHER" id="PTHR12526:SF630">
    <property type="entry name" value="GLYCOSYLTRANSFERASE"/>
    <property type="match status" value="1"/>
</dbReference>
<dbReference type="Pfam" id="PF13439">
    <property type="entry name" value="Glyco_transf_4"/>
    <property type="match status" value="1"/>
</dbReference>
<evidence type="ECO:0000259" key="1">
    <source>
        <dbReference type="Pfam" id="PF00534"/>
    </source>
</evidence>
<organism evidence="3 4">
    <name type="scientific">Aquifex aeolicus (strain VF5)</name>
    <dbReference type="NCBI Taxonomy" id="224324"/>
    <lineage>
        <taxon>Bacteria</taxon>
        <taxon>Pseudomonadati</taxon>
        <taxon>Aquificota</taxon>
        <taxon>Aquificia</taxon>
        <taxon>Aquificales</taxon>
        <taxon>Aquificaceae</taxon>
        <taxon>Aquifex</taxon>
    </lineage>
</organism>
<dbReference type="KEGG" id="aae:aq_1641"/>
<dbReference type="InParanoid" id="O67559"/>
<dbReference type="InterPro" id="IPR001296">
    <property type="entry name" value="Glyco_trans_1"/>
</dbReference>
<proteinExistence type="predicted"/>
<protein>
    <submittedName>
        <fullName evidence="3">Capsular polysaccharide biosynthsis protein</fullName>
    </submittedName>
</protein>
<dbReference type="eggNOG" id="COG0438">
    <property type="taxonomic scope" value="Bacteria"/>
</dbReference>
<dbReference type="OrthoDB" id="9762705at2"/>
<evidence type="ECO:0000313" key="4">
    <source>
        <dbReference type="Proteomes" id="UP000000798"/>
    </source>
</evidence>
<dbReference type="Gene3D" id="3.40.50.2000">
    <property type="entry name" value="Glycogen Phosphorylase B"/>
    <property type="match status" value="2"/>
</dbReference>
<dbReference type="Pfam" id="PF00534">
    <property type="entry name" value="Glycos_transf_1"/>
    <property type="match status" value="1"/>
</dbReference>
<sequence>MIHFPHISLKRNKLNGDIFYAKRLSEVIKSEKPDIVYAFFRSMSTILGLSTFFGKETGTIYLGSVHNTDNYIKYGSLKHIPYRVMIKVLLEKLDGIVCVSNTVKRDLKQTFWIKDDKLKVVYNLIDIDKIRKQADESINVDFDYIIAVGRLEDQKGYPYMLRAFKLISEKFKDLHLLIIGEGSKKNQVEKLIEELGLKNKVHLLGYQLNPYKYIKRAKAYLMTSIYEGFGLVLVEAMALGIPVIAFDIPAVREVLNDGKAGVLVPFGDINAFAKGLEKLLTDRNLREYYIKNGLIRAKDFDISKLDKIFSKDFWEK</sequence>
<dbReference type="AlphaFoldDB" id="O67559"/>
<dbReference type="STRING" id="224324.aq_1641"/>
<accession>O67559</accession>
<dbReference type="GO" id="GO:0016757">
    <property type="term" value="F:glycosyltransferase activity"/>
    <property type="evidence" value="ECO:0007669"/>
    <property type="project" value="InterPro"/>
</dbReference>
<dbReference type="InterPro" id="IPR028098">
    <property type="entry name" value="Glyco_trans_4-like_N"/>
</dbReference>
<feature type="domain" description="Glycosyl transferase family 1" evidence="1">
    <location>
        <begin position="131"/>
        <end position="293"/>
    </location>
</feature>
<dbReference type="SUPFAM" id="SSF53756">
    <property type="entry name" value="UDP-Glycosyltransferase/glycogen phosphorylase"/>
    <property type="match status" value="1"/>
</dbReference>